<dbReference type="Proteomes" id="UP000187406">
    <property type="component" value="Unassembled WGS sequence"/>
</dbReference>
<gene>
    <name evidence="3" type="ORF">CFOL_v3_23021</name>
</gene>
<feature type="coiled-coil region" evidence="1">
    <location>
        <begin position="121"/>
        <end position="148"/>
    </location>
</feature>
<evidence type="ECO:0000313" key="4">
    <source>
        <dbReference type="Proteomes" id="UP000187406"/>
    </source>
</evidence>
<name>A0A1Q3CH42_CEPFO</name>
<dbReference type="OrthoDB" id="1731207at2759"/>
<proteinExistence type="predicted"/>
<feature type="compositionally biased region" description="Low complexity" evidence="2">
    <location>
        <begin position="53"/>
        <end position="76"/>
    </location>
</feature>
<reference evidence="4" key="1">
    <citation type="submission" date="2016-04" db="EMBL/GenBank/DDBJ databases">
        <title>Cephalotus genome sequencing.</title>
        <authorList>
            <person name="Fukushima K."/>
            <person name="Hasebe M."/>
            <person name="Fang X."/>
        </authorList>
    </citation>
    <scope>NUCLEOTIDE SEQUENCE [LARGE SCALE GENOMIC DNA]</scope>
    <source>
        <strain evidence="4">cv. St1</strain>
    </source>
</reference>
<evidence type="ECO:0000256" key="1">
    <source>
        <dbReference type="SAM" id="Coils"/>
    </source>
</evidence>
<dbReference type="EMBL" id="BDDD01001995">
    <property type="protein sequence ID" value="GAV79556.1"/>
    <property type="molecule type" value="Genomic_DNA"/>
</dbReference>
<dbReference type="InParanoid" id="A0A1Q3CH42"/>
<feature type="region of interest" description="Disordered" evidence="2">
    <location>
        <begin position="52"/>
        <end position="94"/>
    </location>
</feature>
<feature type="compositionally biased region" description="Basic and acidic residues" evidence="2">
    <location>
        <begin position="77"/>
        <end position="94"/>
    </location>
</feature>
<keyword evidence="4" id="KW-1185">Reference proteome</keyword>
<dbReference type="PANTHER" id="PTHR35046">
    <property type="entry name" value="ZINC KNUCKLE (CCHC-TYPE) FAMILY PROTEIN"/>
    <property type="match status" value="1"/>
</dbReference>
<keyword evidence="1" id="KW-0175">Coiled coil</keyword>
<comment type="caution">
    <text evidence="3">The sequence shown here is derived from an EMBL/GenBank/DDBJ whole genome shotgun (WGS) entry which is preliminary data.</text>
</comment>
<evidence type="ECO:0000313" key="3">
    <source>
        <dbReference type="EMBL" id="GAV79556.1"/>
    </source>
</evidence>
<dbReference type="PANTHER" id="PTHR35046:SF26">
    <property type="entry name" value="RNA-DIRECTED DNA POLYMERASE"/>
    <property type="match status" value="1"/>
</dbReference>
<organism evidence="3 4">
    <name type="scientific">Cephalotus follicularis</name>
    <name type="common">Albany pitcher plant</name>
    <dbReference type="NCBI Taxonomy" id="3775"/>
    <lineage>
        <taxon>Eukaryota</taxon>
        <taxon>Viridiplantae</taxon>
        <taxon>Streptophyta</taxon>
        <taxon>Embryophyta</taxon>
        <taxon>Tracheophyta</taxon>
        <taxon>Spermatophyta</taxon>
        <taxon>Magnoliopsida</taxon>
        <taxon>eudicotyledons</taxon>
        <taxon>Gunneridae</taxon>
        <taxon>Pentapetalae</taxon>
        <taxon>rosids</taxon>
        <taxon>fabids</taxon>
        <taxon>Oxalidales</taxon>
        <taxon>Cephalotaceae</taxon>
        <taxon>Cephalotus</taxon>
    </lineage>
</organism>
<evidence type="ECO:0000256" key="2">
    <source>
        <dbReference type="SAM" id="MobiDB-lite"/>
    </source>
</evidence>
<dbReference type="AlphaFoldDB" id="A0A1Q3CH42"/>
<sequence>MCEIPEPPKQKMARFLGGLHSNIGNIVELQPIWTFEDVCKLEIKVEKKKKISKGSASKPYTRGTSFSKGFSSTKTETSSKDKNNFKESEVDKEKTSIPQGGKKCFKYHGCSHFKVECPNRRVMTIKEMEEIESALKDEENEEEESNDDEKLIAHPMNGELLVICRSLHTKMERMDDQRENYFNQDALLGTKFVPWLLTVGVVLTLLPPPR</sequence>
<protein>
    <submittedName>
        <fullName evidence="3">Uncharacterized protein</fullName>
    </submittedName>
</protein>
<accession>A0A1Q3CH42</accession>